<dbReference type="SUPFAM" id="SSF55874">
    <property type="entry name" value="ATPase domain of HSP90 chaperone/DNA topoisomerase II/histidine kinase"/>
    <property type="match status" value="1"/>
</dbReference>
<dbReference type="InterPro" id="IPR013655">
    <property type="entry name" value="PAS_fold_3"/>
</dbReference>
<proteinExistence type="predicted"/>
<keyword evidence="8" id="KW-0902">Two-component regulatory system</keyword>
<dbReference type="PANTHER" id="PTHR43065:SF46">
    <property type="entry name" value="C4-DICARBOXYLATE TRANSPORT SENSOR PROTEIN DCTB"/>
    <property type="match status" value="1"/>
</dbReference>
<reference evidence="12 13" key="1">
    <citation type="submission" date="2019-08" db="EMBL/GenBank/DDBJ databases">
        <title>Bradymonadales sp. TMQ4.</title>
        <authorList>
            <person name="Liang Q."/>
        </authorList>
    </citation>
    <scope>NUCLEOTIDE SEQUENCE [LARGE SCALE GENOMIC DNA]</scope>
    <source>
        <strain evidence="12 13">TMQ4</strain>
    </source>
</reference>
<dbReference type="InterPro" id="IPR003661">
    <property type="entry name" value="HisK_dim/P_dom"/>
</dbReference>
<feature type="region of interest" description="Disordered" evidence="9">
    <location>
        <begin position="633"/>
        <end position="653"/>
    </location>
</feature>
<dbReference type="Gene3D" id="3.30.565.10">
    <property type="entry name" value="Histidine kinase-like ATPase, C-terminal domain"/>
    <property type="match status" value="1"/>
</dbReference>
<feature type="domain" description="PAS" evidence="11">
    <location>
        <begin position="148"/>
        <end position="220"/>
    </location>
</feature>
<dbReference type="InterPro" id="IPR036890">
    <property type="entry name" value="HATPase_C_sf"/>
</dbReference>
<dbReference type="SMART" id="SM00387">
    <property type="entry name" value="HATPase_c"/>
    <property type="match status" value="1"/>
</dbReference>
<accession>A0A5C6XF39</accession>
<dbReference type="PROSITE" id="PS50112">
    <property type="entry name" value="PAS"/>
    <property type="match status" value="2"/>
</dbReference>
<dbReference type="InterPro" id="IPR001610">
    <property type="entry name" value="PAC"/>
</dbReference>
<dbReference type="InterPro" id="IPR003594">
    <property type="entry name" value="HATPase_dom"/>
</dbReference>
<dbReference type="GO" id="GO:0000155">
    <property type="term" value="F:phosphorelay sensor kinase activity"/>
    <property type="evidence" value="ECO:0007669"/>
    <property type="project" value="InterPro"/>
</dbReference>
<evidence type="ECO:0000259" key="11">
    <source>
        <dbReference type="PROSITE" id="PS50112"/>
    </source>
</evidence>
<dbReference type="PANTHER" id="PTHR43065">
    <property type="entry name" value="SENSOR HISTIDINE KINASE"/>
    <property type="match status" value="1"/>
</dbReference>
<keyword evidence="4" id="KW-0808">Transferase</keyword>
<evidence type="ECO:0000259" key="10">
    <source>
        <dbReference type="PROSITE" id="PS50109"/>
    </source>
</evidence>
<evidence type="ECO:0000256" key="1">
    <source>
        <dbReference type="ARBA" id="ARBA00000085"/>
    </source>
</evidence>
<dbReference type="InterPro" id="IPR005467">
    <property type="entry name" value="His_kinase_dom"/>
</dbReference>
<dbReference type="InterPro" id="IPR000014">
    <property type="entry name" value="PAS"/>
</dbReference>
<dbReference type="InterPro" id="IPR004358">
    <property type="entry name" value="Sig_transdc_His_kin-like_C"/>
</dbReference>
<dbReference type="GO" id="GO:0006355">
    <property type="term" value="P:regulation of DNA-templated transcription"/>
    <property type="evidence" value="ECO:0007669"/>
    <property type="project" value="InterPro"/>
</dbReference>
<dbReference type="InterPro" id="IPR036097">
    <property type="entry name" value="HisK_dim/P_sf"/>
</dbReference>
<evidence type="ECO:0000256" key="6">
    <source>
        <dbReference type="ARBA" id="ARBA00022777"/>
    </source>
</evidence>
<feature type="domain" description="Histidine kinase" evidence="10">
    <location>
        <begin position="406"/>
        <end position="630"/>
    </location>
</feature>
<dbReference type="GO" id="GO:0005524">
    <property type="term" value="F:ATP binding"/>
    <property type="evidence" value="ECO:0007669"/>
    <property type="project" value="UniProtKB-KW"/>
</dbReference>
<dbReference type="SUPFAM" id="SSF55785">
    <property type="entry name" value="PYP-like sensor domain (PAS domain)"/>
    <property type="match status" value="2"/>
</dbReference>
<dbReference type="SUPFAM" id="SSF47384">
    <property type="entry name" value="Homodimeric domain of signal transducing histidine kinase"/>
    <property type="match status" value="1"/>
</dbReference>
<dbReference type="Gene3D" id="3.30.450.20">
    <property type="entry name" value="PAS domain"/>
    <property type="match status" value="2"/>
</dbReference>
<keyword evidence="3" id="KW-0597">Phosphoprotein</keyword>
<dbReference type="EC" id="2.7.13.3" evidence="2"/>
<comment type="caution">
    <text evidence="12">The sequence shown here is derived from an EMBL/GenBank/DDBJ whole genome shotgun (WGS) entry which is preliminary data.</text>
</comment>
<evidence type="ECO:0000313" key="12">
    <source>
        <dbReference type="EMBL" id="TXD37507.1"/>
    </source>
</evidence>
<protein>
    <recommendedName>
        <fullName evidence="2">histidine kinase</fullName>
        <ecNumber evidence="2">2.7.13.3</ecNumber>
    </recommendedName>
</protein>
<dbReference type="Proteomes" id="UP000321412">
    <property type="component" value="Unassembled WGS sequence"/>
</dbReference>
<evidence type="ECO:0000256" key="7">
    <source>
        <dbReference type="ARBA" id="ARBA00022840"/>
    </source>
</evidence>
<name>A0A5C6XF39_9DELT</name>
<dbReference type="Gene3D" id="1.10.287.130">
    <property type="match status" value="1"/>
</dbReference>
<dbReference type="CDD" id="cd00130">
    <property type="entry name" value="PAS"/>
    <property type="match status" value="2"/>
</dbReference>
<dbReference type="EMBL" id="VOSM01000003">
    <property type="protein sequence ID" value="TXD37507.1"/>
    <property type="molecule type" value="Genomic_DNA"/>
</dbReference>
<dbReference type="Pfam" id="PF02518">
    <property type="entry name" value="HATPase_c"/>
    <property type="match status" value="1"/>
</dbReference>
<evidence type="ECO:0000256" key="9">
    <source>
        <dbReference type="SAM" id="MobiDB-lite"/>
    </source>
</evidence>
<feature type="domain" description="PAS" evidence="11">
    <location>
        <begin position="273"/>
        <end position="320"/>
    </location>
</feature>
<evidence type="ECO:0000256" key="8">
    <source>
        <dbReference type="ARBA" id="ARBA00023012"/>
    </source>
</evidence>
<dbReference type="InterPro" id="IPR013767">
    <property type="entry name" value="PAS_fold"/>
</dbReference>
<comment type="catalytic activity">
    <reaction evidence="1">
        <text>ATP + protein L-histidine = ADP + protein N-phospho-L-histidine.</text>
        <dbReference type="EC" id="2.7.13.3"/>
    </reaction>
</comment>
<dbReference type="PRINTS" id="PR00344">
    <property type="entry name" value="BCTRLSENSOR"/>
</dbReference>
<dbReference type="CDD" id="cd00082">
    <property type="entry name" value="HisKA"/>
    <property type="match status" value="1"/>
</dbReference>
<dbReference type="NCBIfam" id="TIGR00229">
    <property type="entry name" value="sensory_box"/>
    <property type="match status" value="2"/>
</dbReference>
<dbReference type="PROSITE" id="PS50109">
    <property type="entry name" value="HIS_KIN"/>
    <property type="match status" value="1"/>
</dbReference>
<keyword evidence="7" id="KW-0067">ATP-binding</keyword>
<dbReference type="OrthoDB" id="5408805at2"/>
<dbReference type="InterPro" id="IPR035965">
    <property type="entry name" value="PAS-like_dom_sf"/>
</dbReference>
<gene>
    <name evidence="12" type="ORF">FRC98_07380</name>
</gene>
<evidence type="ECO:0000256" key="2">
    <source>
        <dbReference type="ARBA" id="ARBA00012438"/>
    </source>
</evidence>
<evidence type="ECO:0000256" key="3">
    <source>
        <dbReference type="ARBA" id="ARBA00022553"/>
    </source>
</evidence>
<dbReference type="SMART" id="SM00388">
    <property type="entry name" value="HisKA"/>
    <property type="match status" value="1"/>
</dbReference>
<dbReference type="Pfam" id="PF00989">
    <property type="entry name" value="PAS"/>
    <property type="match status" value="1"/>
</dbReference>
<evidence type="ECO:0000256" key="5">
    <source>
        <dbReference type="ARBA" id="ARBA00022741"/>
    </source>
</evidence>
<dbReference type="SMART" id="SM00091">
    <property type="entry name" value="PAS"/>
    <property type="match status" value="3"/>
</dbReference>
<keyword evidence="13" id="KW-1185">Reference proteome</keyword>
<dbReference type="Pfam" id="PF08447">
    <property type="entry name" value="PAS_3"/>
    <property type="match status" value="1"/>
</dbReference>
<sequence>MLPFVRKLALTLTPTLMSSPESSLPPMHALHRSFGHSPTPTFVCARSGEIIYRNDAAAFRSAPIAPHQVGADSFLALVAPDQRAHVAQALSGLTANAPAVALETPLHLEPAGTWKLRAYLFGESDDVVVTVEPPSPAASTELSAQGSYEHRFRTMAHGVHDAIWEWDCESGALFWHAGLHDVLGYDKGTLDPTLDAWAEHVHPDDRERVVVSLHNAVEMGQSAWVEEYRFRRADGSWAQVVDRGFAIAFEGDRPTRLIGGINDVTASRQASATIRRQARLIEQTHDAIWVRDFDGIVRFWNPGAERIFGKSRENVVGRALREHESNTDTPTLEGLKRRGSWSGVVHRYDRQGNEVILEERWTLLRDEHDEPHAILIVGSDITERHHLQSQFLRIQRVESMGSVAAGIAHDLNNVLAPIHFGVEYLRGELAHGDTTLKEVLDEVAGSVRSASSMLHHILNFARGNDATREALDLHRLVSDALRIVTRGHAHRISTRIHNDAPSDRVMGVPTQIHQLLLNLGVNARDAIDGEGSIEVHLREASVTPEQAEQNPDARPGDYLRIDVRDNGRGMSADVIVRVFEPFYTTKGVNQGTGIGLSTSISIVRSHGGFIDVESAPGEGTLFSVFLPIAMEASRSAEPPSPSPVSPAEGRDPS</sequence>
<dbReference type="SMART" id="SM00086">
    <property type="entry name" value="PAC"/>
    <property type="match status" value="2"/>
</dbReference>
<dbReference type="AlphaFoldDB" id="A0A5C6XF39"/>
<keyword evidence="5" id="KW-0547">Nucleotide-binding</keyword>
<evidence type="ECO:0000313" key="13">
    <source>
        <dbReference type="Proteomes" id="UP000321412"/>
    </source>
</evidence>
<evidence type="ECO:0000256" key="4">
    <source>
        <dbReference type="ARBA" id="ARBA00022679"/>
    </source>
</evidence>
<keyword evidence="6" id="KW-0418">Kinase</keyword>
<organism evidence="12 13">
    <name type="scientific">Lujinxingia vulgaris</name>
    <dbReference type="NCBI Taxonomy" id="2600176"/>
    <lineage>
        <taxon>Bacteria</taxon>
        <taxon>Deltaproteobacteria</taxon>
        <taxon>Bradymonadales</taxon>
        <taxon>Lujinxingiaceae</taxon>
        <taxon>Lujinxingia</taxon>
    </lineage>
</organism>